<reference evidence="3" key="1">
    <citation type="journal article" date="2011" name="Proc. Natl. Acad. Sci. U.S.A.">
        <title>Obligate biotrophy features unraveled by the genomic analysis of rust fungi.</title>
        <authorList>
            <person name="Duplessis S."/>
            <person name="Cuomo C.A."/>
            <person name="Lin Y.-C."/>
            <person name="Aerts A."/>
            <person name="Tisserant E."/>
            <person name="Veneault-Fourrey C."/>
            <person name="Joly D.L."/>
            <person name="Hacquard S."/>
            <person name="Amselem J."/>
            <person name="Cantarel B.L."/>
            <person name="Chiu R."/>
            <person name="Coutinho P.M."/>
            <person name="Feau N."/>
            <person name="Field M."/>
            <person name="Frey P."/>
            <person name="Gelhaye E."/>
            <person name="Goldberg J."/>
            <person name="Grabherr M.G."/>
            <person name="Kodira C.D."/>
            <person name="Kohler A."/>
            <person name="Kuees U."/>
            <person name="Lindquist E.A."/>
            <person name="Lucas S.M."/>
            <person name="Mago R."/>
            <person name="Mauceli E."/>
            <person name="Morin E."/>
            <person name="Murat C."/>
            <person name="Pangilinan J.L."/>
            <person name="Park R."/>
            <person name="Pearson M."/>
            <person name="Quesneville H."/>
            <person name="Rouhier N."/>
            <person name="Sakthikumar S."/>
            <person name="Salamov A.A."/>
            <person name="Schmutz J."/>
            <person name="Selles B."/>
            <person name="Shapiro H."/>
            <person name="Tanguay P."/>
            <person name="Tuskan G.A."/>
            <person name="Henrissat B."/>
            <person name="Van de Peer Y."/>
            <person name="Rouze P."/>
            <person name="Ellis J.G."/>
            <person name="Dodds P.N."/>
            <person name="Schein J.E."/>
            <person name="Zhong S."/>
            <person name="Hamelin R.C."/>
            <person name="Grigoriev I.V."/>
            <person name="Szabo L.J."/>
            <person name="Martin F."/>
        </authorList>
    </citation>
    <scope>NUCLEOTIDE SEQUENCE [LARGE SCALE GENOMIC DNA]</scope>
    <source>
        <strain evidence="3">98AG31 / pathotype 3-4-7</strain>
    </source>
</reference>
<evidence type="ECO:0000256" key="1">
    <source>
        <dbReference type="SAM" id="MobiDB-lite"/>
    </source>
</evidence>
<dbReference type="AlphaFoldDB" id="F4RXN1"/>
<evidence type="ECO:0000313" key="2">
    <source>
        <dbReference type="EMBL" id="EGG02754.1"/>
    </source>
</evidence>
<dbReference type="EMBL" id="GL883128">
    <property type="protein sequence ID" value="EGG02754.1"/>
    <property type="molecule type" value="Genomic_DNA"/>
</dbReference>
<organism evidence="3">
    <name type="scientific">Melampsora larici-populina (strain 98AG31 / pathotype 3-4-7)</name>
    <name type="common">Poplar leaf rust fungus</name>
    <dbReference type="NCBI Taxonomy" id="747676"/>
    <lineage>
        <taxon>Eukaryota</taxon>
        <taxon>Fungi</taxon>
        <taxon>Dikarya</taxon>
        <taxon>Basidiomycota</taxon>
        <taxon>Pucciniomycotina</taxon>
        <taxon>Pucciniomycetes</taxon>
        <taxon>Pucciniales</taxon>
        <taxon>Melampsoraceae</taxon>
        <taxon>Melampsora</taxon>
    </lineage>
</organism>
<protein>
    <submittedName>
        <fullName evidence="2">Uncharacterized protein</fullName>
    </submittedName>
</protein>
<gene>
    <name evidence="2" type="ORF">MELLADRAFT_66036</name>
</gene>
<dbReference type="GeneID" id="18930545"/>
<accession>F4RXN1</accession>
<feature type="compositionally biased region" description="Basic and acidic residues" evidence="1">
    <location>
        <begin position="86"/>
        <end position="100"/>
    </location>
</feature>
<dbReference type="RefSeq" id="XP_007413867.1">
    <property type="nucleotide sequence ID" value="XM_007413805.1"/>
</dbReference>
<evidence type="ECO:0000313" key="3">
    <source>
        <dbReference type="Proteomes" id="UP000001072"/>
    </source>
</evidence>
<dbReference type="KEGG" id="mlr:MELLADRAFT_66036"/>
<keyword evidence="3" id="KW-1185">Reference proteome</keyword>
<dbReference type="Proteomes" id="UP000001072">
    <property type="component" value="Unassembled WGS sequence"/>
</dbReference>
<proteinExistence type="predicted"/>
<dbReference type="VEuPathDB" id="FungiDB:MELLADRAFT_66036"/>
<dbReference type="InParanoid" id="F4RXN1"/>
<dbReference type="HOGENOM" id="CLU_1993116_0_0_1"/>
<sequence>MSAQDYTDKCGDLSLQRKGEDQITSVEQTQGASTSLEQNMLTNTNQITATNDQLTSSNVIIGRIRKAKGKRVEKKEEKDDGEESYEESKEETSHGNQQEKKKTKVNAVEHLINSPVERGVLTGLG</sequence>
<name>F4RXN1_MELLP</name>
<feature type="region of interest" description="Disordered" evidence="1">
    <location>
        <begin position="65"/>
        <end position="110"/>
    </location>
</feature>